<proteinExistence type="predicted"/>
<protein>
    <submittedName>
        <fullName evidence="1">Uncharacterized protein</fullName>
    </submittedName>
</protein>
<dbReference type="Proteomes" id="UP001234297">
    <property type="component" value="Chromosome 9"/>
</dbReference>
<evidence type="ECO:0000313" key="2">
    <source>
        <dbReference type="Proteomes" id="UP001234297"/>
    </source>
</evidence>
<evidence type="ECO:0000313" key="1">
    <source>
        <dbReference type="EMBL" id="KAJ8621500.1"/>
    </source>
</evidence>
<organism evidence="1 2">
    <name type="scientific">Persea americana</name>
    <name type="common">Avocado</name>
    <dbReference type="NCBI Taxonomy" id="3435"/>
    <lineage>
        <taxon>Eukaryota</taxon>
        <taxon>Viridiplantae</taxon>
        <taxon>Streptophyta</taxon>
        <taxon>Embryophyta</taxon>
        <taxon>Tracheophyta</taxon>
        <taxon>Spermatophyta</taxon>
        <taxon>Magnoliopsida</taxon>
        <taxon>Magnoliidae</taxon>
        <taxon>Laurales</taxon>
        <taxon>Lauraceae</taxon>
        <taxon>Persea</taxon>
    </lineage>
</organism>
<name>A0ACC2KJY8_PERAE</name>
<dbReference type="EMBL" id="CM056817">
    <property type="protein sequence ID" value="KAJ8621500.1"/>
    <property type="molecule type" value="Genomic_DNA"/>
</dbReference>
<gene>
    <name evidence="1" type="ORF">MRB53_030029</name>
</gene>
<keyword evidence="2" id="KW-1185">Reference proteome</keyword>
<reference evidence="1 2" key="1">
    <citation type="journal article" date="2022" name="Hortic Res">
        <title>A haplotype resolved chromosomal level avocado genome allows analysis of novel avocado genes.</title>
        <authorList>
            <person name="Nath O."/>
            <person name="Fletcher S.J."/>
            <person name="Hayward A."/>
            <person name="Shaw L.M."/>
            <person name="Masouleh A.K."/>
            <person name="Furtado A."/>
            <person name="Henry R.J."/>
            <person name="Mitter N."/>
        </authorList>
    </citation>
    <scope>NUCLEOTIDE SEQUENCE [LARGE SCALE GENOMIC DNA]</scope>
    <source>
        <strain evidence="2">cv. Hass</strain>
    </source>
</reference>
<sequence length="575" mass="61524">METTNISARLHPQPHSSPQPLVSHERSLVDFNSSFSHLNTLLLPHHHQTVPSKLTTHTTTTTLNSSSSLSSSSFLSLGLGFLQENPITKPTKSQKSLISIQPCSPNEFRNQKKNRGNGNGNSCLLFSSTSLPIETHKNPTKPSSQKSESPTSSSPLFSSTSLSSIETLNPPKPAKPISQKCPNPSLSTQSILKMQSKTLMKALSVFEKSMIGAVAGGIAGAITYACLHPLDTVKTKLQTKGASQIYSSALDAVAKTFQAQGILGFYSGVSAVIVGSAASSSVYFGTCEFGKSILSKLPHFPSILIPPAAGAMGNIASSAIMVPKELITQRMQAGASGRSWQVLLRILERDGVLGLYAGYSATLLRNLPAGVLSYSSFEYLKSAVLGSTGKDHLEPFQSVCCGALAGAISASLTTPLDVVKTRLMTQVPGEANSKIVASVFGGVSGTVRQILKEEGWVGLTRGMGPRVLHSACFAALGYFAFETARLMLLHQYVARRLDIGGLLNWLLKCGDASSFIWVYSCVHLLLWDWLLATKTEDGSHFILKSALMLKAALEGNCWALLTIENICPFAAHFRH</sequence>
<accession>A0ACC2KJY8</accession>
<comment type="caution">
    <text evidence="1">The sequence shown here is derived from an EMBL/GenBank/DDBJ whole genome shotgun (WGS) entry which is preliminary data.</text>
</comment>